<organism evidence="2 3">
    <name type="scientific">Cirrhinus mrigala</name>
    <name type="common">Mrigala</name>
    <dbReference type="NCBI Taxonomy" id="683832"/>
    <lineage>
        <taxon>Eukaryota</taxon>
        <taxon>Metazoa</taxon>
        <taxon>Chordata</taxon>
        <taxon>Craniata</taxon>
        <taxon>Vertebrata</taxon>
        <taxon>Euteleostomi</taxon>
        <taxon>Actinopterygii</taxon>
        <taxon>Neopterygii</taxon>
        <taxon>Teleostei</taxon>
        <taxon>Ostariophysi</taxon>
        <taxon>Cypriniformes</taxon>
        <taxon>Cyprinidae</taxon>
        <taxon>Labeoninae</taxon>
        <taxon>Labeonini</taxon>
        <taxon>Cirrhinus</taxon>
    </lineage>
</organism>
<keyword evidence="3" id="KW-1185">Reference proteome</keyword>
<proteinExistence type="predicted"/>
<dbReference type="Proteomes" id="UP001529510">
    <property type="component" value="Unassembled WGS sequence"/>
</dbReference>
<evidence type="ECO:0000256" key="1">
    <source>
        <dbReference type="SAM" id="MobiDB-lite"/>
    </source>
</evidence>
<comment type="caution">
    <text evidence="2">The sequence shown here is derived from an EMBL/GenBank/DDBJ whole genome shotgun (WGS) entry which is preliminary data.</text>
</comment>
<name>A0ABD0S137_CIRMR</name>
<feature type="non-terminal residue" evidence="2">
    <location>
        <position position="56"/>
    </location>
</feature>
<evidence type="ECO:0000313" key="3">
    <source>
        <dbReference type="Proteomes" id="UP001529510"/>
    </source>
</evidence>
<feature type="region of interest" description="Disordered" evidence="1">
    <location>
        <begin position="16"/>
        <end position="38"/>
    </location>
</feature>
<gene>
    <name evidence="2" type="ORF">M9458_002485</name>
</gene>
<reference evidence="2 3" key="1">
    <citation type="submission" date="2024-05" db="EMBL/GenBank/DDBJ databases">
        <title>Genome sequencing and assembly of Indian major carp, Cirrhinus mrigala (Hamilton, 1822).</title>
        <authorList>
            <person name="Mohindra V."/>
            <person name="Chowdhury L.M."/>
            <person name="Lal K."/>
            <person name="Jena J.K."/>
        </authorList>
    </citation>
    <scope>NUCLEOTIDE SEQUENCE [LARGE SCALE GENOMIC DNA]</scope>
    <source>
        <strain evidence="2">CM1030</strain>
        <tissue evidence="2">Blood</tissue>
    </source>
</reference>
<evidence type="ECO:0000313" key="2">
    <source>
        <dbReference type="EMBL" id="KAL0204467.1"/>
    </source>
</evidence>
<dbReference type="EMBL" id="JAMKFB020000001">
    <property type="protein sequence ID" value="KAL0204467.1"/>
    <property type="molecule type" value="Genomic_DNA"/>
</dbReference>
<sequence>MRAARRGSGWMTCDDQVERRRSAVQTRAAPDYRTTEGNTEPRVRCCRRSCHGRSRF</sequence>
<dbReference type="AlphaFoldDB" id="A0ABD0S137"/>
<accession>A0ABD0S137</accession>
<protein>
    <submittedName>
        <fullName evidence="2">Uncharacterized protein</fullName>
    </submittedName>
</protein>